<keyword evidence="2" id="KW-0808">Transferase</keyword>
<dbReference type="InterPro" id="IPR052729">
    <property type="entry name" value="Acyl/Acetyltrans_Enzymes"/>
</dbReference>
<evidence type="ECO:0000313" key="2">
    <source>
        <dbReference type="EMBL" id="KTC85810.1"/>
    </source>
</evidence>
<name>A0A0W0SQW9_9GAMM</name>
<accession>A0A0W0SQW9</accession>
<reference evidence="2 3" key="1">
    <citation type="submission" date="2015-11" db="EMBL/GenBank/DDBJ databases">
        <title>Genomic analysis of 38 Legionella species identifies large and diverse effector repertoires.</title>
        <authorList>
            <person name="Burstein D."/>
            <person name="Amaro F."/>
            <person name="Zusman T."/>
            <person name="Lifshitz Z."/>
            <person name="Cohen O."/>
            <person name="Gilbert J.A."/>
            <person name="Pupko T."/>
            <person name="Shuman H.A."/>
            <person name="Segal G."/>
        </authorList>
    </citation>
    <scope>NUCLEOTIDE SEQUENCE [LARGE SCALE GENOMIC DNA]</scope>
    <source>
        <strain evidence="2 3">ATCC 700990</strain>
    </source>
</reference>
<dbReference type="PANTHER" id="PTHR47237:SF1">
    <property type="entry name" value="SLL0310 PROTEIN"/>
    <property type="match status" value="1"/>
</dbReference>
<organism evidence="2 3">
    <name type="scientific">Legionella drozanskii LLAP-1</name>
    <dbReference type="NCBI Taxonomy" id="1212489"/>
    <lineage>
        <taxon>Bacteria</taxon>
        <taxon>Pseudomonadati</taxon>
        <taxon>Pseudomonadota</taxon>
        <taxon>Gammaproteobacteria</taxon>
        <taxon>Legionellales</taxon>
        <taxon>Legionellaceae</taxon>
        <taxon>Legionella</taxon>
    </lineage>
</organism>
<dbReference type="OrthoDB" id="20916at2"/>
<dbReference type="Gene3D" id="3.40.630.30">
    <property type="match status" value="1"/>
</dbReference>
<dbReference type="STRING" id="1212489.Ldro_2135"/>
<dbReference type="InterPro" id="IPR041496">
    <property type="entry name" value="YitH/HolE_GNAT"/>
</dbReference>
<dbReference type="Gene3D" id="3.40.630.90">
    <property type="match status" value="1"/>
</dbReference>
<dbReference type="AlphaFoldDB" id="A0A0W0SQW9"/>
<dbReference type="PATRIC" id="fig|1212489.4.peg.2256"/>
<dbReference type="RefSeq" id="WP_058496414.1">
    <property type="nucleotide sequence ID" value="NZ_CAAAIU010000001.1"/>
</dbReference>
<dbReference type="InterPro" id="IPR016181">
    <property type="entry name" value="Acyl_CoA_acyltransferase"/>
</dbReference>
<dbReference type="GO" id="GO:0016747">
    <property type="term" value="F:acyltransferase activity, transferring groups other than amino-acyl groups"/>
    <property type="evidence" value="ECO:0007669"/>
    <property type="project" value="InterPro"/>
</dbReference>
<dbReference type="InterPro" id="IPR000182">
    <property type="entry name" value="GNAT_dom"/>
</dbReference>
<dbReference type="Pfam" id="PF18014">
    <property type="entry name" value="Acetyltransf_18"/>
    <property type="match status" value="1"/>
</dbReference>
<evidence type="ECO:0000259" key="1">
    <source>
        <dbReference type="PROSITE" id="PS51186"/>
    </source>
</evidence>
<dbReference type="EMBL" id="LNXY01000027">
    <property type="protein sequence ID" value="KTC85810.1"/>
    <property type="molecule type" value="Genomic_DNA"/>
</dbReference>
<feature type="domain" description="N-acetyltransferase" evidence="1">
    <location>
        <begin position="139"/>
        <end position="270"/>
    </location>
</feature>
<dbReference type="PROSITE" id="PS51186">
    <property type="entry name" value="GNAT"/>
    <property type="match status" value="2"/>
</dbReference>
<sequence length="281" mass="32213">MPKHYRIECMTKEEVKLAIEWAAREGWNPGLHDADYFYQTDPRGFFAGKLDGKIIAVGSAVIYDEFFAFCGLYIVDEHYRGQQYGLELTQKRLAYIGSRNAGIDGVRSMHDKYAQLGYKWAHSNARYSGKANKTRTRFPAIFPITKKHFASLVAYDRQHFPASRTHFLKCWINQPEGASLGYLQDNQLCGYGVLRACREGYKIGPLFANNEKIADELFLALINHAQEGPVFLDIPENNRHALALVKRYQFEKVFETVRMYLKGEPALPMDEIYGITTFELG</sequence>
<comment type="caution">
    <text evidence="2">The sequence shown here is derived from an EMBL/GenBank/DDBJ whole genome shotgun (WGS) entry which is preliminary data.</text>
</comment>
<dbReference type="SUPFAM" id="SSF55729">
    <property type="entry name" value="Acyl-CoA N-acyltransferases (Nat)"/>
    <property type="match status" value="1"/>
</dbReference>
<dbReference type="Proteomes" id="UP000054736">
    <property type="component" value="Unassembled WGS sequence"/>
</dbReference>
<dbReference type="PANTHER" id="PTHR47237">
    <property type="entry name" value="SLL0310 PROTEIN"/>
    <property type="match status" value="1"/>
</dbReference>
<dbReference type="Pfam" id="PF00583">
    <property type="entry name" value="Acetyltransf_1"/>
    <property type="match status" value="1"/>
</dbReference>
<keyword evidence="3" id="KW-1185">Reference proteome</keyword>
<proteinExistence type="predicted"/>
<evidence type="ECO:0000313" key="3">
    <source>
        <dbReference type="Proteomes" id="UP000054736"/>
    </source>
</evidence>
<feature type="domain" description="N-acetyltransferase" evidence="1">
    <location>
        <begin position="5"/>
        <end position="145"/>
    </location>
</feature>
<gene>
    <name evidence="2" type="ORF">Ldro_2135</name>
</gene>
<protein>
    <submittedName>
        <fullName evidence="2">GNAT family acetyltransferase</fullName>
    </submittedName>
</protein>